<evidence type="ECO:0008006" key="5">
    <source>
        <dbReference type="Google" id="ProtNLM"/>
    </source>
</evidence>
<evidence type="ECO:0000256" key="1">
    <source>
        <dbReference type="ARBA" id="ARBA00022857"/>
    </source>
</evidence>
<dbReference type="Gene3D" id="3.40.50.720">
    <property type="entry name" value="NAD(P)-binding Rossmann-like Domain"/>
    <property type="match status" value="1"/>
</dbReference>
<keyword evidence="4" id="KW-1185">Reference proteome</keyword>
<dbReference type="InterPro" id="IPR050425">
    <property type="entry name" value="NAD(P)_dehydrat-like"/>
</dbReference>
<dbReference type="AlphaFoldDB" id="A0A8X8Y789"/>
<dbReference type="GO" id="GO:0016616">
    <property type="term" value="F:oxidoreductase activity, acting on the CH-OH group of donors, NAD or NADP as acceptor"/>
    <property type="evidence" value="ECO:0007669"/>
    <property type="project" value="TreeGrafter"/>
</dbReference>
<dbReference type="SUPFAM" id="SSF51735">
    <property type="entry name" value="NAD(P)-binding Rossmann-fold domains"/>
    <property type="match status" value="1"/>
</dbReference>
<keyword evidence="1" id="KW-0521">NADP</keyword>
<evidence type="ECO:0000313" key="4">
    <source>
        <dbReference type="Proteomes" id="UP000298416"/>
    </source>
</evidence>
<reference evidence="3" key="1">
    <citation type="submission" date="2018-01" db="EMBL/GenBank/DDBJ databases">
        <authorList>
            <person name="Mao J.F."/>
        </authorList>
    </citation>
    <scope>NUCLEOTIDE SEQUENCE</scope>
    <source>
        <strain evidence="3">Huo1</strain>
        <tissue evidence="3">Leaf</tissue>
    </source>
</reference>
<reference evidence="3" key="2">
    <citation type="submission" date="2020-08" db="EMBL/GenBank/DDBJ databases">
        <title>Plant Genome Project.</title>
        <authorList>
            <person name="Zhang R.-G."/>
        </authorList>
    </citation>
    <scope>NUCLEOTIDE SEQUENCE</scope>
    <source>
        <strain evidence="3">Huo1</strain>
        <tissue evidence="3">Leaf</tissue>
    </source>
</reference>
<dbReference type="Proteomes" id="UP000298416">
    <property type="component" value="Unassembled WGS sequence"/>
</dbReference>
<gene>
    <name evidence="3" type="ORF">SASPL_115287</name>
</gene>
<name>A0A8X8Y789_SALSN</name>
<evidence type="ECO:0000256" key="2">
    <source>
        <dbReference type="ARBA" id="ARBA00023002"/>
    </source>
</evidence>
<sequence length="151" mass="16832">MTEIIVQDWYSLCKTLAETAAWKMARENGLDLVTLHPGLTIGPPLQPSLNLSCYTLLILIKEGIQFLPSSVYRYVDVRDVALAHIAAILLQTADTAWLGGNICGAPEDRPTKLLYQISRERAESLGISFRPLEDTLKDSVECFRDINLITL</sequence>
<dbReference type="EMBL" id="PNBA02000005">
    <property type="protein sequence ID" value="KAG6424865.1"/>
    <property type="molecule type" value="Genomic_DNA"/>
</dbReference>
<protein>
    <recommendedName>
        <fullName evidence="5">Cinnamoyl-CoA reductase</fullName>
    </recommendedName>
</protein>
<comment type="caution">
    <text evidence="3">The sequence shown here is derived from an EMBL/GenBank/DDBJ whole genome shotgun (WGS) entry which is preliminary data.</text>
</comment>
<accession>A0A8X8Y789</accession>
<organism evidence="3">
    <name type="scientific">Salvia splendens</name>
    <name type="common">Scarlet sage</name>
    <dbReference type="NCBI Taxonomy" id="180675"/>
    <lineage>
        <taxon>Eukaryota</taxon>
        <taxon>Viridiplantae</taxon>
        <taxon>Streptophyta</taxon>
        <taxon>Embryophyta</taxon>
        <taxon>Tracheophyta</taxon>
        <taxon>Spermatophyta</taxon>
        <taxon>Magnoliopsida</taxon>
        <taxon>eudicotyledons</taxon>
        <taxon>Gunneridae</taxon>
        <taxon>Pentapetalae</taxon>
        <taxon>asterids</taxon>
        <taxon>lamiids</taxon>
        <taxon>Lamiales</taxon>
        <taxon>Lamiaceae</taxon>
        <taxon>Nepetoideae</taxon>
        <taxon>Mentheae</taxon>
        <taxon>Salviinae</taxon>
        <taxon>Salvia</taxon>
        <taxon>Salvia subgen. Calosphace</taxon>
        <taxon>core Calosphace</taxon>
    </lineage>
</organism>
<dbReference type="InterPro" id="IPR036291">
    <property type="entry name" value="NAD(P)-bd_dom_sf"/>
</dbReference>
<keyword evidence="2" id="KW-0560">Oxidoreductase</keyword>
<dbReference type="PANTHER" id="PTHR10366">
    <property type="entry name" value="NAD DEPENDENT EPIMERASE/DEHYDRATASE"/>
    <property type="match status" value="1"/>
</dbReference>
<proteinExistence type="predicted"/>
<dbReference type="PANTHER" id="PTHR10366:SF849">
    <property type="entry name" value="NAD-DEPENDENT EPIMERASE_DEHYDRATASE DOMAIN-CONTAINING PROTEIN"/>
    <property type="match status" value="1"/>
</dbReference>
<evidence type="ECO:0000313" key="3">
    <source>
        <dbReference type="EMBL" id="KAG6424865.1"/>
    </source>
</evidence>